<dbReference type="PANTHER" id="PTHR31270">
    <property type="entry name" value="GLUTAMINYL-PEPTIDE CYCLOTRANSFERASE"/>
    <property type="match status" value="1"/>
</dbReference>
<organism evidence="2 3">
    <name type="scientific">Aquicella siphonis</name>
    <dbReference type="NCBI Taxonomy" id="254247"/>
    <lineage>
        <taxon>Bacteria</taxon>
        <taxon>Pseudomonadati</taxon>
        <taxon>Pseudomonadota</taxon>
        <taxon>Gammaproteobacteria</taxon>
        <taxon>Legionellales</taxon>
        <taxon>Coxiellaceae</taxon>
        <taxon>Aquicella</taxon>
    </lineage>
</organism>
<dbReference type="AlphaFoldDB" id="A0A5E4PLR0"/>
<dbReference type="InterPro" id="IPR011044">
    <property type="entry name" value="Quino_amine_DH_bsu"/>
</dbReference>
<dbReference type="KEGG" id="asip:AQUSIP_25190"/>
<feature type="signal peptide" evidence="1">
    <location>
        <begin position="1"/>
        <end position="23"/>
    </location>
</feature>
<gene>
    <name evidence="2" type="ORF">AQUSIP_25190</name>
</gene>
<dbReference type="GO" id="GO:0016603">
    <property type="term" value="F:glutaminyl-peptide cyclotransferase activity"/>
    <property type="evidence" value="ECO:0007669"/>
    <property type="project" value="InterPro"/>
</dbReference>
<dbReference type="Pfam" id="PF05096">
    <property type="entry name" value="Glu_cyclase_2"/>
    <property type="match status" value="1"/>
</dbReference>
<dbReference type="Gene3D" id="2.130.10.10">
    <property type="entry name" value="YVTN repeat-like/Quinoprotein amine dehydrogenase"/>
    <property type="match status" value="1"/>
</dbReference>
<evidence type="ECO:0008006" key="4">
    <source>
        <dbReference type="Google" id="ProtNLM"/>
    </source>
</evidence>
<evidence type="ECO:0000313" key="3">
    <source>
        <dbReference type="Proteomes" id="UP000324194"/>
    </source>
</evidence>
<sequence>MNKRMIKIILSFCVLAASLFVFMACKGKGAVKNEFAPSEAHTLLEQTLKNAHVPEYQYQVITTSPHDKTSFTEGFLIDGGYLYESTGLYKKSKLRKIEMMTGKVLQEYTLPPQYFAEGIAVIGDLVYQLTYKERTGFVYNKNTFSIQNTFHYQTDGWGLTNDDQQLIMSNGSSTLFFIDPKSFKTMRTLTVAAQNYKISSLNELEYVNGSIYANVLPTDIIIMISPQTGQVTGWINIKQLYTHRNCPPVVSDCIANGIAYNQSDDTLLVTGKNWPFIYTIKIEKKNPANQSVTQ</sequence>
<accession>A0A5E4PLR0</accession>
<dbReference type="PROSITE" id="PS51257">
    <property type="entry name" value="PROKAR_LIPOPROTEIN"/>
    <property type="match status" value="1"/>
</dbReference>
<proteinExistence type="predicted"/>
<dbReference type="InterPro" id="IPR007788">
    <property type="entry name" value="QCT"/>
</dbReference>
<dbReference type="SUPFAM" id="SSF50969">
    <property type="entry name" value="YVTN repeat-like/Quinoprotein amine dehydrogenase"/>
    <property type="match status" value="1"/>
</dbReference>
<keyword evidence="3" id="KW-1185">Reference proteome</keyword>
<name>A0A5E4PLR0_9COXI</name>
<evidence type="ECO:0000313" key="2">
    <source>
        <dbReference type="EMBL" id="VVC77192.1"/>
    </source>
</evidence>
<dbReference type="RefSeq" id="WP_148340583.1">
    <property type="nucleotide sequence ID" value="NZ_LR699120.1"/>
</dbReference>
<evidence type="ECO:0000256" key="1">
    <source>
        <dbReference type="SAM" id="SignalP"/>
    </source>
</evidence>
<keyword evidence="1" id="KW-0732">Signal</keyword>
<feature type="chain" id="PRO_5023086552" description="Glutamine cyclotransferase" evidence="1">
    <location>
        <begin position="24"/>
        <end position="294"/>
    </location>
</feature>
<dbReference type="Proteomes" id="UP000324194">
    <property type="component" value="Chromosome 2"/>
</dbReference>
<dbReference type="EMBL" id="LR699120">
    <property type="protein sequence ID" value="VVC77192.1"/>
    <property type="molecule type" value="Genomic_DNA"/>
</dbReference>
<dbReference type="InterPro" id="IPR015943">
    <property type="entry name" value="WD40/YVTN_repeat-like_dom_sf"/>
</dbReference>
<protein>
    <recommendedName>
        <fullName evidence="4">Glutamine cyclotransferase</fullName>
    </recommendedName>
</protein>
<reference evidence="2 3" key="1">
    <citation type="submission" date="2019-08" db="EMBL/GenBank/DDBJ databases">
        <authorList>
            <person name="Guy L."/>
        </authorList>
    </citation>
    <scope>NUCLEOTIDE SEQUENCE [LARGE SCALE GENOMIC DNA]</scope>
    <source>
        <strain evidence="2 3">SGT-108</strain>
    </source>
</reference>
<dbReference type="OrthoDB" id="9783700at2"/>
<dbReference type="PANTHER" id="PTHR31270:SF1">
    <property type="entry name" value="GLUTAMINYL-PEPTIDE CYCLOTRANSFERASE"/>
    <property type="match status" value="1"/>
</dbReference>